<protein>
    <recommendedName>
        <fullName evidence="6">Cell shape-determining protein MreB</fullName>
    </recommendedName>
</protein>
<feature type="binding site" evidence="6">
    <location>
        <begin position="292"/>
        <end position="295"/>
    </location>
    <ligand>
        <name>ATP</name>
        <dbReference type="ChEBI" id="CHEBI:30616"/>
    </ligand>
</feature>
<comment type="subcellular location">
    <subcellularLocation>
        <location evidence="6">Cytoplasm</location>
    </subcellularLocation>
    <text evidence="6">Membrane-associated.</text>
</comment>
<dbReference type="GO" id="GO:0005737">
    <property type="term" value="C:cytoplasm"/>
    <property type="evidence" value="ECO:0007669"/>
    <property type="project" value="UniProtKB-SubCell"/>
</dbReference>
<dbReference type="NCBIfam" id="NF010539">
    <property type="entry name" value="PRK13927.1"/>
    <property type="match status" value="1"/>
</dbReference>
<dbReference type="STRING" id="187101.VC03_03525"/>
<evidence type="ECO:0000256" key="2">
    <source>
        <dbReference type="ARBA" id="ARBA00022741"/>
    </source>
</evidence>
<dbReference type="KEGG" id="sns:VC03_03525"/>
<name>A0A0E3UTW7_9FUSO</name>
<dbReference type="Proteomes" id="UP000033103">
    <property type="component" value="Chromosome"/>
</dbReference>
<dbReference type="PRINTS" id="PR01652">
    <property type="entry name" value="SHAPEPROTEIN"/>
</dbReference>
<dbReference type="InterPro" id="IPR004753">
    <property type="entry name" value="MreB"/>
</dbReference>
<dbReference type="PATRIC" id="fig|1069640.6.peg.695"/>
<feature type="binding site" evidence="6">
    <location>
        <begin position="212"/>
        <end position="215"/>
    </location>
    <ligand>
        <name>ATP</name>
        <dbReference type="ChEBI" id="CHEBI:30616"/>
    </ligand>
</feature>
<feature type="binding site" evidence="6">
    <location>
        <begin position="164"/>
        <end position="166"/>
    </location>
    <ligand>
        <name>ATP</name>
        <dbReference type="ChEBI" id="CHEBI:30616"/>
    </ligand>
</feature>
<dbReference type="InterPro" id="IPR056546">
    <property type="entry name" value="MreB_MamK-like"/>
</dbReference>
<keyword evidence="1 6" id="KW-0963">Cytoplasm</keyword>
<dbReference type="SUPFAM" id="SSF53067">
    <property type="entry name" value="Actin-like ATPase domain"/>
    <property type="match status" value="2"/>
</dbReference>
<evidence type="ECO:0000256" key="3">
    <source>
        <dbReference type="ARBA" id="ARBA00022840"/>
    </source>
</evidence>
<evidence type="ECO:0000256" key="6">
    <source>
        <dbReference type="HAMAP-Rule" id="MF_02207"/>
    </source>
</evidence>
<keyword evidence="8" id="KW-1185">Reference proteome</keyword>
<organism evidence="7 8">
    <name type="scientific">Sneathia vaginalis</name>
    <dbReference type="NCBI Taxonomy" id="187101"/>
    <lineage>
        <taxon>Bacteria</taxon>
        <taxon>Fusobacteriati</taxon>
        <taxon>Fusobacteriota</taxon>
        <taxon>Fusobacteriia</taxon>
        <taxon>Fusobacteriales</taxon>
        <taxon>Leptotrichiaceae</taxon>
        <taxon>Sneathia</taxon>
    </lineage>
</organism>
<dbReference type="PANTHER" id="PTHR42749">
    <property type="entry name" value="CELL SHAPE-DETERMINING PROTEIN MREB"/>
    <property type="match status" value="1"/>
</dbReference>
<feature type="binding site" evidence="6">
    <location>
        <begin position="22"/>
        <end position="24"/>
    </location>
    <ligand>
        <name>ATP</name>
        <dbReference type="ChEBI" id="CHEBI:30616"/>
    </ligand>
</feature>
<dbReference type="NCBIfam" id="TIGR00904">
    <property type="entry name" value="mreB"/>
    <property type="match status" value="1"/>
</dbReference>
<dbReference type="HOGENOM" id="CLU_052037_0_0_0"/>
<dbReference type="GO" id="GO:0005524">
    <property type="term" value="F:ATP binding"/>
    <property type="evidence" value="ECO:0007669"/>
    <property type="project" value="UniProtKB-KW"/>
</dbReference>
<keyword evidence="4 6" id="KW-0133">Cell shape</keyword>
<evidence type="ECO:0000313" key="8">
    <source>
        <dbReference type="Proteomes" id="UP000033103"/>
    </source>
</evidence>
<keyword evidence="2 6" id="KW-0547">Nucleotide-binding</keyword>
<keyword evidence="3 6" id="KW-0067">ATP-binding</keyword>
<dbReference type="Pfam" id="PF06723">
    <property type="entry name" value="MreB_Mbl"/>
    <property type="match status" value="1"/>
</dbReference>
<gene>
    <name evidence="6" type="primary">mreB</name>
    <name evidence="7" type="ORF">VC03_03525</name>
</gene>
<dbReference type="EMBL" id="CP011280">
    <property type="protein sequence ID" value="AKC95589.1"/>
    <property type="molecule type" value="Genomic_DNA"/>
</dbReference>
<dbReference type="CDD" id="cd10225">
    <property type="entry name" value="ASKHA_NBD_MreB-like"/>
    <property type="match status" value="1"/>
</dbReference>
<dbReference type="OrthoDB" id="9768127at2"/>
<dbReference type="InterPro" id="IPR043129">
    <property type="entry name" value="ATPase_NBD"/>
</dbReference>
<accession>A0A0E3UTW7</accession>
<comment type="function">
    <text evidence="6">Forms membrane-associated dynamic filaments that are essential for cell shape determination. Acts by regulating cell wall synthesis and cell elongation, and thus cell shape. A feedback loop between cell geometry and MreB localization may maintain elongated cell shape by targeting cell wall growth to regions of negative cell wall curvature.</text>
</comment>
<comment type="subunit">
    <text evidence="6">Forms polymers.</text>
</comment>
<proteinExistence type="inferred from homology"/>
<dbReference type="GO" id="GO:0008360">
    <property type="term" value="P:regulation of cell shape"/>
    <property type="evidence" value="ECO:0007669"/>
    <property type="project" value="UniProtKB-UniRule"/>
</dbReference>
<dbReference type="GO" id="GO:0000902">
    <property type="term" value="P:cell morphogenesis"/>
    <property type="evidence" value="ECO:0007669"/>
    <property type="project" value="InterPro"/>
</dbReference>
<reference evidence="7 8" key="1">
    <citation type="journal article" date="2012" name="BMC Genomics">
        <title>Genomic sequence analysis and characterization of Sneathia amnii sp. nov.</title>
        <authorList>
            <consortium name="Vaginal Microbiome Consortium (additional members)"/>
            <person name="Harwich M.D.Jr."/>
            <person name="Serrano M.G."/>
            <person name="Fettweis J.M."/>
            <person name="Alves J.M."/>
            <person name="Reimers M.A."/>
            <person name="Buck G.A."/>
            <person name="Jefferson K.K."/>
        </authorList>
    </citation>
    <scope>NUCLEOTIDE SEQUENCE [LARGE SCALE GENOMIC DNA]</scope>
    <source>
        <strain evidence="7 8">SN35</strain>
    </source>
</reference>
<dbReference type="AlphaFoldDB" id="A0A0E3UTW7"/>
<evidence type="ECO:0000256" key="5">
    <source>
        <dbReference type="ARBA" id="ARBA00023458"/>
    </source>
</evidence>
<dbReference type="Gene3D" id="3.30.420.40">
    <property type="match status" value="3"/>
</dbReference>
<sequence>MSIRKFFRMLRIKKSISIDLGTANVLIYDRQREKIVLNEPSVVALDKKTRKVIAVGHDAREMLGKTPDSILAIKPLKDGVIADLDVTKEMLNYFITKIYGHAIFKPEVMICVPLEVTSVERKALFDSVIGAKKIYIIEEGRAAIIGSGIDISRPSGHMVVDIGGGSTDIAILSLNEVIASRSIRIAGNTFDNDIVRYIKNKYSLQIGERAAENIKKNLATALPKENPKKMPVKGLNIDLGTPESLEISENEIYEAMKNSLYAIVNTAKEVLEKCPPELAADLLENGIVMTGGGALIKGFADLIASEVRVKVFVSKAPLDAVVLGGGYAFDNQKLIKTLQVKEN</sequence>
<evidence type="ECO:0000256" key="4">
    <source>
        <dbReference type="ARBA" id="ARBA00022960"/>
    </source>
</evidence>
<dbReference type="PANTHER" id="PTHR42749:SF1">
    <property type="entry name" value="CELL SHAPE-DETERMINING PROTEIN MREB"/>
    <property type="match status" value="1"/>
</dbReference>
<comment type="similarity">
    <text evidence="5 6">Belongs to the FtsA/MreB family.</text>
</comment>
<evidence type="ECO:0000256" key="1">
    <source>
        <dbReference type="ARBA" id="ARBA00022490"/>
    </source>
</evidence>
<dbReference type="HAMAP" id="MF_02207">
    <property type="entry name" value="MreB"/>
    <property type="match status" value="1"/>
</dbReference>
<evidence type="ECO:0000313" key="7">
    <source>
        <dbReference type="EMBL" id="AKC95589.1"/>
    </source>
</evidence>